<gene>
    <name evidence="2" type="ORF">JCM21531_56</name>
</gene>
<dbReference type="InterPro" id="IPR053710">
    <property type="entry name" value="Arylamine_NAT_domain_sf"/>
</dbReference>
<accession>W4UZP0</accession>
<dbReference type="EMBL" id="BAVR01000001">
    <property type="protein sequence ID" value="GAE86735.1"/>
    <property type="molecule type" value="Genomic_DNA"/>
</dbReference>
<name>W4UZP0_9FIRM</name>
<dbReference type="SUPFAM" id="SSF54001">
    <property type="entry name" value="Cysteine proteinases"/>
    <property type="match status" value="1"/>
</dbReference>
<keyword evidence="3" id="KW-1185">Reference proteome</keyword>
<protein>
    <recommendedName>
        <fullName evidence="4">Arylamine N-acetyltransferase</fullName>
    </recommendedName>
</protein>
<evidence type="ECO:0000313" key="2">
    <source>
        <dbReference type="EMBL" id="GAE86735.1"/>
    </source>
</evidence>
<reference evidence="2" key="1">
    <citation type="journal article" date="2014" name="Genome Announc.">
        <title>Draft Genome Sequence of Clostridium straminisolvens Strain JCM 21531T, Isolated from a Cellulose-Degrading Bacterial Community.</title>
        <authorList>
            <person name="Yuki M."/>
            <person name="Oshima K."/>
            <person name="Suda W."/>
            <person name="Sakamoto M."/>
            <person name="Kitamura K."/>
            <person name="Iida T."/>
            <person name="Hattori M."/>
            <person name="Ohkuma M."/>
        </authorList>
    </citation>
    <scope>NUCLEOTIDE SEQUENCE [LARGE SCALE GENOMIC DNA]</scope>
    <source>
        <strain evidence="2">JCM 21531</strain>
    </source>
</reference>
<evidence type="ECO:0000256" key="1">
    <source>
        <dbReference type="ARBA" id="ARBA00006547"/>
    </source>
</evidence>
<comment type="caution">
    <text evidence="2">The sequence shown here is derived from an EMBL/GenBank/DDBJ whole genome shotgun (WGS) entry which is preliminary data.</text>
</comment>
<dbReference type="InterPro" id="IPR038765">
    <property type="entry name" value="Papain-like_cys_pep_sf"/>
</dbReference>
<dbReference type="PANTHER" id="PTHR11786:SF0">
    <property type="entry name" value="ARYLAMINE N-ACETYLTRANSFERASE 4-RELATED"/>
    <property type="match status" value="1"/>
</dbReference>
<dbReference type="Gene3D" id="3.30.2140.20">
    <property type="match status" value="1"/>
</dbReference>
<dbReference type="AlphaFoldDB" id="W4UZP0"/>
<evidence type="ECO:0008006" key="4">
    <source>
        <dbReference type="Google" id="ProtNLM"/>
    </source>
</evidence>
<comment type="similarity">
    <text evidence="1">Belongs to the arylamine N-acetyltransferase family.</text>
</comment>
<dbReference type="STRING" id="1294263.JCM21531_56"/>
<organism evidence="2 3">
    <name type="scientific">Acetivibrio straminisolvens JCM 21531</name>
    <dbReference type="NCBI Taxonomy" id="1294263"/>
    <lineage>
        <taxon>Bacteria</taxon>
        <taxon>Bacillati</taxon>
        <taxon>Bacillota</taxon>
        <taxon>Clostridia</taxon>
        <taxon>Eubacteriales</taxon>
        <taxon>Oscillospiraceae</taxon>
        <taxon>Acetivibrio</taxon>
    </lineage>
</organism>
<dbReference type="Proteomes" id="UP000019109">
    <property type="component" value="Unassembled WGS sequence"/>
</dbReference>
<dbReference type="PANTHER" id="PTHR11786">
    <property type="entry name" value="N-HYDROXYARYLAMINE O-ACETYLTRANSFERASE"/>
    <property type="match status" value="1"/>
</dbReference>
<dbReference type="Pfam" id="PF00797">
    <property type="entry name" value="Acetyltransf_2"/>
    <property type="match status" value="1"/>
</dbReference>
<sequence>MEEYRSLYSFTLEETYPSDYLVANYFCSKSPYSIFTRKKICTKPTPEGRITLMGKELKIRQNGEVTKTVIEDDKEYDRVLKDYFDLTVND</sequence>
<evidence type="ECO:0000313" key="3">
    <source>
        <dbReference type="Proteomes" id="UP000019109"/>
    </source>
</evidence>
<proteinExistence type="inferred from homology"/>
<dbReference type="InterPro" id="IPR001447">
    <property type="entry name" value="Arylamine_N-AcTrfase"/>
</dbReference>
<dbReference type="GO" id="GO:0016407">
    <property type="term" value="F:acetyltransferase activity"/>
    <property type="evidence" value="ECO:0007669"/>
    <property type="project" value="InterPro"/>
</dbReference>